<evidence type="ECO:0000256" key="4">
    <source>
        <dbReference type="ARBA" id="ARBA00022692"/>
    </source>
</evidence>
<evidence type="ECO:0000256" key="7">
    <source>
        <dbReference type="SAM" id="Phobius"/>
    </source>
</evidence>
<keyword evidence="5 7" id="KW-1133">Transmembrane helix</keyword>
<dbReference type="RefSeq" id="WP_130093270.1">
    <property type="nucleotide sequence ID" value="NZ_SETE01000003.1"/>
</dbReference>
<dbReference type="InterPro" id="IPR011066">
    <property type="entry name" value="MscS_channel_C_sf"/>
</dbReference>
<reference evidence="10 11" key="1">
    <citation type="submission" date="2019-02" db="EMBL/GenBank/DDBJ databases">
        <title>Genome sequence of the sea-ice species Brumimicrobium glaciale.</title>
        <authorList>
            <person name="Bowman J.P."/>
        </authorList>
    </citation>
    <scope>NUCLEOTIDE SEQUENCE [LARGE SCALE GENOMIC DNA]</scope>
    <source>
        <strain evidence="10 11">IC156</strain>
    </source>
</reference>
<gene>
    <name evidence="10" type="ORF">ERX46_07640</name>
</gene>
<dbReference type="Gene3D" id="1.10.287.1260">
    <property type="match status" value="1"/>
</dbReference>
<feature type="transmembrane region" description="Helical" evidence="7">
    <location>
        <begin position="61"/>
        <end position="84"/>
    </location>
</feature>
<dbReference type="Pfam" id="PF00924">
    <property type="entry name" value="MS_channel_2nd"/>
    <property type="match status" value="1"/>
</dbReference>
<dbReference type="EMBL" id="SETE01000003">
    <property type="protein sequence ID" value="RYM33829.1"/>
    <property type="molecule type" value="Genomic_DNA"/>
</dbReference>
<dbReference type="Pfam" id="PF21082">
    <property type="entry name" value="MS_channel_3rd"/>
    <property type="match status" value="1"/>
</dbReference>
<evidence type="ECO:0000256" key="1">
    <source>
        <dbReference type="ARBA" id="ARBA00004651"/>
    </source>
</evidence>
<dbReference type="PANTHER" id="PTHR30221">
    <property type="entry name" value="SMALL-CONDUCTANCE MECHANOSENSITIVE CHANNEL"/>
    <property type="match status" value="1"/>
</dbReference>
<accession>A0A4Q4KPB5</accession>
<dbReference type="Gene3D" id="2.30.30.60">
    <property type="match status" value="1"/>
</dbReference>
<dbReference type="PANTHER" id="PTHR30221:SF1">
    <property type="entry name" value="SMALL-CONDUCTANCE MECHANOSENSITIVE CHANNEL"/>
    <property type="match status" value="1"/>
</dbReference>
<name>A0A4Q4KPB5_9FLAO</name>
<organism evidence="10 11">
    <name type="scientific">Brumimicrobium glaciale</name>
    <dbReference type="NCBI Taxonomy" id="200475"/>
    <lineage>
        <taxon>Bacteria</taxon>
        <taxon>Pseudomonadati</taxon>
        <taxon>Bacteroidota</taxon>
        <taxon>Flavobacteriia</taxon>
        <taxon>Flavobacteriales</taxon>
        <taxon>Crocinitomicaceae</taxon>
        <taxon>Brumimicrobium</taxon>
    </lineage>
</organism>
<keyword evidence="4 7" id="KW-0812">Transmembrane</keyword>
<evidence type="ECO:0000259" key="8">
    <source>
        <dbReference type="Pfam" id="PF00924"/>
    </source>
</evidence>
<evidence type="ECO:0000256" key="6">
    <source>
        <dbReference type="ARBA" id="ARBA00023136"/>
    </source>
</evidence>
<dbReference type="SUPFAM" id="SSF82689">
    <property type="entry name" value="Mechanosensitive channel protein MscS (YggB), C-terminal domain"/>
    <property type="match status" value="1"/>
</dbReference>
<dbReference type="OrthoDB" id="9809206at2"/>
<evidence type="ECO:0000256" key="2">
    <source>
        <dbReference type="ARBA" id="ARBA00008017"/>
    </source>
</evidence>
<sequence>MNEEFYVGVLDKLVAFLWKIGPVVIEAIVALVVGVFLIRILKKLLKRFMRRANTELSLRSFIESLATFVLYGVLFATIGIIIGIEATSFIAMFGGAAIAVGLALQGSLANFAGGVLILAFKPFRVGDLIEVNNTLGFVQKIDILYTRLKTYDGRMITMPNGNVANSNVDNRTINLTRRVDLTIRVGLDEDIDKVIAIIHESMSANPAALKEPAPDTFLDGIEEYCLRFTGRAWSDTEEYWPIYWDQLANVKKALDANGIKIAIPKREIVYAPTPPQESKG</sequence>
<dbReference type="InterPro" id="IPR049278">
    <property type="entry name" value="MS_channel_C"/>
</dbReference>
<evidence type="ECO:0000259" key="9">
    <source>
        <dbReference type="Pfam" id="PF21082"/>
    </source>
</evidence>
<evidence type="ECO:0000313" key="11">
    <source>
        <dbReference type="Proteomes" id="UP000293952"/>
    </source>
</evidence>
<dbReference type="SUPFAM" id="SSF50182">
    <property type="entry name" value="Sm-like ribonucleoproteins"/>
    <property type="match status" value="1"/>
</dbReference>
<dbReference type="GO" id="GO:0005886">
    <property type="term" value="C:plasma membrane"/>
    <property type="evidence" value="ECO:0007669"/>
    <property type="project" value="UniProtKB-SubCell"/>
</dbReference>
<comment type="subcellular location">
    <subcellularLocation>
        <location evidence="1">Cell membrane</location>
        <topology evidence="1">Multi-pass membrane protein</topology>
    </subcellularLocation>
</comment>
<feature type="domain" description="Mechanosensitive ion channel MscS" evidence="8">
    <location>
        <begin position="107"/>
        <end position="171"/>
    </location>
</feature>
<comment type="caution">
    <text evidence="10">The sequence shown here is derived from an EMBL/GenBank/DDBJ whole genome shotgun (WGS) entry which is preliminary data.</text>
</comment>
<dbReference type="InterPro" id="IPR011014">
    <property type="entry name" value="MscS_channel_TM-2"/>
</dbReference>
<proteinExistence type="inferred from homology"/>
<protein>
    <submittedName>
        <fullName evidence="10">Mechanosensitive ion channel family protein</fullName>
    </submittedName>
</protein>
<keyword evidence="6 7" id="KW-0472">Membrane</keyword>
<evidence type="ECO:0000256" key="3">
    <source>
        <dbReference type="ARBA" id="ARBA00022475"/>
    </source>
</evidence>
<dbReference type="SUPFAM" id="SSF82861">
    <property type="entry name" value="Mechanosensitive channel protein MscS (YggB), transmembrane region"/>
    <property type="match status" value="1"/>
</dbReference>
<dbReference type="GO" id="GO:0008381">
    <property type="term" value="F:mechanosensitive monoatomic ion channel activity"/>
    <property type="evidence" value="ECO:0007669"/>
    <property type="project" value="InterPro"/>
</dbReference>
<keyword evidence="11" id="KW-1185">Reference proteome</keyword>
<dbReference type="Gene3D" id="3.30.70.100">
    <property type="match status" value="1"/>
</dbReference>
<dbReference type="InterPro" id="IPR023408">
    <property type="entry name" value="MscS_beta-dom_sf"/>
</dbReference>
<comment type="similarity">
    <text evidence="2">Belongs to the MscS (TC 1.A.23) family.</text>
</comment>
<evidence type="ECO:0000313" key="10">
    <source>
        <dbReference type="EMBL" id="RYM33829.1"/>
    </source>
</evidence>
<dbReference type="InterPro" id="IPR006685">
    <property type="entry name" value="MscS_channel_2nd"/>
</dbReference>
<dbReference type="InterPro" id="IPR010920">
    <property type="entry name" value="LSM_dom_sf"/>
</dbReference>
<dbReference type="Proteomes" id="UP000293952">
    <property type="component" value="Unassembled WGS sequence"/>
</dbReference>
<dbReference type="AlphaFoldDB" id="A0A4Q4KPB5"/>
<feature type="transmembrane region" description="Helical" evidence="7">
    <location>
        <begin position="90"/>
        <end position="120"/>
    </location>
</feature>
<evidence type="ECO:0000256" key="5">
    <source>
        <dbReference type="ARBA" id="ARBA00022989"/>
    </source>
</evidence>
<dbReference type="InterPro" id="IPR045275">
    <property type="entry name" value="MscS_archaea/bacteria_type"/>
</dbReference>
<feature type="transmembrane region" description="Helical" evidence="7">
    <location>
        <begin position="20"/>
        <end position="41"/>
    </location>
</feature>
<feature type="domain" description="Mechanosensitive ion channel MscS C-terminal" evidence="9">
    <location>
        <begin position="179"/>
        <end position="261"/>
    </location>
</feature>
<keyword evidence="3" id="KW-1003">Cell membrane</keyword>